<accession>A0A932I135</accession>
<name>A0A932I135_UNCTE</name>
<dbReference type="AlphaFoldDB" id="A0A932I135"/>
<dbReference type="Proteomes" id="UP000782312">
    <property type="component" value="Unassembled WGS sequence"/>
</dbReference>
<comment type="similarity">
    <text evidence="1">Belongs to the SCO1/2 family.</text>
</comment>
<reference evidence="7" key="1">
    <citation type="submission" date="2020-07" db="EMBL/GenBank/DDBJ databases">
        <title>Huge and variable diversity of episymbiotic CPR bacteria and DPANN archaea in groundwater ecosystems.</title>
        <authorList>
            <person name="He C.Y."/>
            <person name="Keren R."/>
            <person name="Whittaker M."/>
            <person name="Farag I.F."/>
            <person name="Doudna J."/>
            <person name="Cate J.H.D."/>
            <person name="Banfield J.F."/>
        </authorList>
    </citation>
    <scope>NUCLEOTIDE SEQUENCE</scope>
    <source>
        <strain evidence="7">NC_groundwater_763_Ag_S-0.2um_68_21</strain>
    </source>
</reference>
<dbReference type="EMBL" id="JACPUR010000040">
    <property type="protein sequence ID" value="MBI3129391.1"/>
    <property type="molecule type" value="Genomic_DNA"/>
</dbReference>
<feature type="domain" description="Thioredoxin" evidence="6">
    <location>
        <begin position="47"/>
        <end position="239"/>
    </location>
</feature>
<evidence type="ECO:0000256" key="1">
    <source>
        <dbReference type="ARBA" id="ARBA00010996"/>
    </source>
</evidence>
<dbReference type="InterPro" id="IPR013766">
    <property type="entry name" value="Thioredoxin_domain"/>
</dbReference>
<proteinExistence type="inferred from homology"/>
<keyword evidence="2 3" id="KW-0186">Copper</keyword>
<dbReference type="PANTHER" id="PTHR12151">
    <property type="entry name" value="ELECTRON TRANSPORT PROTIN SCO1/SENC FAMILY MEMBER"/>
    <property type="match status" value="1"/>
</dbReference>
<keyword evidence="3" id="KW-0479">Metal-binding</keyword>
<feature type="disulfide bond" description="Redox-active" evidence="4">
    <location>
        <begin position="85"/>
        <end position="89"/>
    </location>
</feature>
<sequence length="253" mass="27973">MEQAQAGQAEAAGRGKRTAFYAGLVLWLLAALAGASAGWVLLGREELPVYWEVPDFSLTERSGRAVALAGLKGKVWVANLIFTHCTDTCPLQTAEMAKLQKEFAGEKDFRLVSLTVDPERDTPEVLAGYARKFRADPERWLFLTGEKEAIYRLAQKGFRLNAVEPKAGAGKAGSSSLLKWLTPRSAHAHHPGPTQPYIHSSRFVLVDRQARVRGAYMGIVSPASQTEGEFLPLFEEETLRRLREDIRSLLHGD</sequence>
<evidence type="ECO:0000256" key="5">
    <source>
        <dbReference type="SAM" id="Phobius"/>
    </source>
</evidence>
<comment type="caution">
    <text evidence="7">The sequence shown here is derived from an EMBL/GenBank/DDBJ whole genome shotgun (WGS) entry which is preliminary data.</text>
</comment>
<evidence type="ECO:0000256" key="2">
    <source>
        <dbReference type="ARBA" id="ARBA00023008"/>
    </source>
</evidence>
<dbReference type="GO" id="GO:0046872">
    <property type="term" value="F:metal ion binding"/>
    <property type="evidence" value="ECO:0007669"/>
    <property type="project" value="UniProtKB-KW"/>
</dbReference>
<dbReference type="InterPro" id="IPR003782">
    <property type="entry name" value="SCO1/SenC"/>
</dbReference>
<evidence type="ECO:0000259" key="6">
    <source>
        <dbReference type="PROSITE" id="PS51352"/>
    </source>
</evidence>
<dbReference type="PROSITE" id="PS51352">
    <property type="entry name" value="THIOREDOXIN_2"/>
    <property type="match status" value="1"/>
</dbReference>
<keyword evidence="5" id="KW-0812">Transmembrane</keyword>
<gene>
    <name evidence="7" type="ORF">HYZ11_17410</name>
</gene>
<feature type="binding site" evidence="3">
    <location>
        <position position="89"/>
    </location>
    <ligand>
        <name>Cu cation</name>
        <dbReference type="ChEBI" id="CHEBI:23378"/>
    </ligand>
</feature>
<keyword evidence="4" id="KW-1015">Disulfide bond</keyword>
<dbReference type="InterPro" id="IPR036249">
    <property type="entry name" value="Thioredoxin-like_sf"/>
</dbReference>
<organism evidence="7 8">
    <name type="scientific">Tectimicrobiota bacterium</name>
    <dbReference type="NCBI Taxonomy" id="2528274"/>
    <lineage>
        <taxon>Bacteria</taxon>
        <taxon>Pseudomonadati</taxon>
        <taxon>Nitrospinota/Tectimicrobiota group</taxon>
        <taxon>Candidatus Tectimicrobiota</taxon>
    </lineage>
</organism>
<feature type="transmembrane region" description="Helical" evidence="5">
    <location>
        <begin position="20"/>
        <end position="42"/>
    </location>
</feature>
<dbReference type="SUPFAM" id="SSF52833">
    <property type="entry name" value="Thioredoxin-like"/>
    <property type="match status" value="1"/>
</dbReference>
<evidence type="ECO:0000313" key="7">
    <source>
        <dbReference type="EMBL" id="MBI3129391.1"/>
    </source>
</evidence>
<evidence type="ECO:0000256" key="4">
    <source>
        <dbReference type="PIRSR" id="PIRSR603782-2"/>
    </source>
</evidence>
<dbReference type="PANTHER" id="PTHR12151:SF25">
    <property type="entry name" value="LINALOOL DEHYDRATASE_ISOMERASE DOMAIN-CONTAINING PROTEIN"/>
    <property type="match status" value="1"/>
</dbReference>
<dbReference type="Gene3D" id="3.40.30.10">
    <property type="entry name" value="Glutaredoxin"/>
    <property type="match status" value="1"/>
</dbReference>
<feature type="binding site" evidence="3">
    <location>
        <position position="85"/>
    </location>
    <ligand>
        <name>Cu cation</name>
        <dbReference type="ChEBI" id="CHEBI:23378"/>
    </ligand>
</feature>
<evidence type="ECO:0000313" key="8">
    <source>
        <dbReference type="Proteomes" id="UP000782312"/>
    </source>
</evidence>
<evidence type="ECO:0000256" key="3">
    <source>
        <dbReference type="PIRSR" id="PIRSR603782-1"/>
    </source>
</evidence>
<keyword evidence="5" id="KW-1133">Transmembrane helix</keyword>
<dbReference type="Pfam" id="PF02630">
    <property type="entry name" value="SCO1-SenC"/>
    <property type="match status" value="1"/>
</dbReference>
<protein>
    <submittedName>
        <fullName evidence="7">SCO family protein</fullName>
    </submittedName>
</protein>
<keyword evidence="5" id="KW-0472">Membrane</keyword>
<dbReference type="CDD" id="cd02968">
    <property type="entry name" value="SCO"/>
    <property type="match status" value="1"/>
</dbReference>